<name>A0AAD5YQ81_9AGAR</name>
<dbReference type="EMBL" id="JANIEX010000975">
    <property type="protein sequence ID" value="KAJ3561637.1"/>
    <property type="molecule type" value="Genomic_DNA"/>
</dbReference>
<proteinExistence type="predicted"/>
<gene>
    <name evidence="2" type="ORF">NP233_g10077</name>
</gene>
<evidence type="ECO:0000313" key="2">
    <source>
        <dbReference type="EMBL" id="KAJ3561637.1"/>
    </source>
</evidence>
<reference evidence="2" key="1">
    <citation type="submission" date="2022-07" db="EMBL/GenBank/DDBJ databases">
        <title>Genome Sequence of Leucocoprinus birnbaumii.</title>
        <authorList>
            <person name="Buettner E."/>
        </authorList>
    </citation>
    <scope>NUCLEOTIDE SEQUENCE</scope>
    <source>
        <strain evidence="2">VT141</strain>
    </source>
</reference>
<feature type="region of interest" description="Disordered" evidence="1">
    <location>
        <begin position="174"/>
        <end position="197"/>
    </location>
</feature>
<sequence length="197" mass="22200">MSDVDLLCSIAMDWCRATKISLWNSRNMSDSETREAELGVSVPSRITDPKLRYDHNTHSTEVPVDPEENRVRNWRNQLEQAFFTSNSLPRPEVLWAFHYDAQKATETLDRTGNACHRYDFQREENYEGMTSEALQVLTPILIFSARSWTKFYVKFLLSPKARSLEIANFSSASVPALSPSDGSILDDGHPAATGGPG</sequence>
<dbReference type="AlphaFoldDB" id="A0AAD5YQ81"/>
<accession>A0AAD5YQ81</accession>
<keyword evidence="3" id="KW-1185">Reference proteome</keyword>
<evidence type="ECO:0000313" key="3">
    <source>
        <dbReference type="Proteomes" id="UP001213000"/>
    </source>
</evidence>
<organism evidence="2 3">
    <name type="scientific">Leucocoprinus birnbaumii</name>
    <dbReference type="NCBI Taxonomy" id="56174"/>
    <lineage>
        <taxon>Eukaryota</taxon>
        <taxon>Fungi</taxon>
        <taxon>Dikarya</taxon>
        <taxon>Basidiomycota</taxon>
        <taxon>Agaricomycotina</taxon>
        <taxon>Agaricomycetes</taxon>
        <taxon>Agaricomycetidae</taxon>
        <taxon>Agaricales</taxon>
        <taxon>Agaricineae</taxon>
        <taxon>Agaricaceae</taxon>
        <taxon>Leucocoprinus</taxon>
    </lineage>
</organism>
<dbReference type="Proteomes" id="UP001213000">
    <property type="component" value="Unassembled WGS sequence"/>
</dbReference>
<protein>
    <submittedName>
        <fullName evidence="2">Uncharacterized protein</fullName>
    </submittedName>
</protein>
<evidence type="ECO:0000256" key="1">
    <source>
        <dbReference type="SAM" id="MobiDB-lite"/>
    </source>
</evidence>
<comment type="caution">
    <text evidence="2">The sequence shown here is derived from an EMBL/GenBank/DDBJ whole genome shotgun (WGS) entry which is preliminary data.</text>
</comment>